<evidence type="ECO:0000256" key="4">
    <source>
        <dbReference type="ARBA" id="ARBA00023277"/>
    </source>
</evidence>
<dbReference type="InterPro" id="IPR036237">
    <property type="entry name" value="Xyl_isomerase-like_sf"/>
</dbReference>
<dbReference type="RefSeq" id="WP_210050046.1">
    <property type="nucleotide sequence ID" value="NZ_JAGINX010000001.1"/>
</dbReference>
<evidence type="ECO:0000256" key="1">
    <source>
        <dbReference type="ARBA" id="ARBA00018232"/>
    </source>
</evidence>
<proteinExistence type="predicted"/>
<name>A0ABS4T5H8_9MICC</name>
<protein>
    <recommendedName>
        <fullName evidence="1">Xylose isomerase</fullName>
    </recommendedName>
</protein>
<dbReference type="InterPro" id="IPR001998">
    <property type="entry name" value="Xylose_isomerase"/>
</dbReference>
<keyword evidence="2" id="KW-0479">Metal-binding</keyword>
<accession>A0ABS4T5H8</accession>
<keyword evidence="4" id="KW-0119">Carbohydrate metabolism</keyword>
<evidence type="ECO:0000313" key="5">
    <source>
        <dbReference type="EMBL" id="MBP2319239.1"/>
    </source>
</evidence>
<organism evidence="5 6">
    <name type="scientific">Nesterenkonia lacusekhoensis</name>
    <dbReference type="NCBI Taxonomy" id="150832"/>
    <lineage>
        <taxon>Bacteria</taxon>
        <taxon>Bacillati</taxon>
        <taxon>Actinomycetota</taxon>
        <taxon>Actinomycetes</taxon>
        <taxon>Micrococcales</taxon>
        <taxon>Micrococcaceae</taxon>
        <taxon>Nesterenkonia</taxon>
    </lineage>
</organism>
<dbReference type="PROSITE" id="PS51415">
    <property type="entry name" value="XYLOSE_ISOMERASE"/>
    <property type="match status" value="1"/>
</dbReference>
<evidence type="ECO:0000313" key="6">
    <source>
        <dbReference type="Proteomes" id="UP001519331"/>
    </source>
</evidence>
<sequence length="92" mass="9967">MDGIWDSAAANAKMVTLLADKAKAYRQDPEVQAAFEEAGIFDLAKPTLGEGESISDLLADTSSYEEFDAEKAAERNYGFVKLNQLAVNHLIG</sequence>
<dbReference type="Proteomes" id="UP001519331">
    <property type="component" value="Unassembled WGS sequence"/>
</dbReference>
<keyword evidence="6" id="KW-1185">Reference proteome</keyword>
<dbReference type="EMBL" id="JAGINX010000001">
    <property type="protein sequence ID" value="MBP2319239.1"/>
    <property type="molecule type" value="Genomic_DNA"/>
</dbReference>
<dbReference type="SUPFAM" id="SSF51658">
    <property type="entry name" value="Xylose isomerase-like"/>
    <property type="match status" value="1"/>
</dbReference>
<evidence type="ECO:0000256" key="3">
    <source>
        <dbReference type="ARBA" id="ARBA00023235"/>
    </source>
</evidence>
<comment type="caution">
    <text evidence="5">The sequence shown here is derived from an EMBL/GenBank/DDBJ whole genome shotgun (WGS) entry which is preliminary data.</text>
</comment>
<reference evidence="5 6" key="1">
    <citation type="submission" date="2021-03" db="EMBL/GenBank/DDBJ databases">
        <title>Sequencing the genomes of 1000 actinobacteria strains.</title>
        <authorList>
            <person name="Klenk H.-P."/>
        </authorList>
    </citation>
    <scope>NUCLEOTIDE SEQUENCE [LARGE SCALE GENOMIC DNA]</scope>
    <source>
        <strain evidence="5 6">DSM 12544</strain>
    </source>
</reference>
<gene>
    <name evidence="5" type="ORF">JOF45_002258</name>
</gene>
<evidence type="ECO:0000256" key="2">
    <source>
        <dbReference type="ARBA" id="ARBA00022723"/>
    </source>
</evidence>
<dbReference type="Gene3D" id="3.20.20.150">
    <property type="entry name" value="Divalent-metal-dependent TIM barrel enzymes"/>
    <property type="match status" value="1"/>
</dbReference>
<keyword evidence="3" id="KW-0413">Isomerase</keyword>